<feature type="domain" description="7,8-dihydro-6-hydroxymethylpterin-pyrophosphokinase" evidence="8">
    <location>
        <begin position="6"/>
        <end position="128"/>
    </location>
</feature>
<dbReference type="AlphaFoldDB" id="A0A853F8S0"/>
<keyword evidence="3 9" id="KW-0808">Transferase</keyword>
<dbReference type="EC" id="2.7.6.3" evidence="2"/>
<dbReference type="InterPro" id="IPR035907">
    <property type="entry name" value="Hppk_sf"/>
</dbReference>
<sequence length="161" mass="18101">MANIHINIGSNENRSHNVAQAIDGLRLNFFDIECSDIFESVSAGFEGDDFYNVGVNATTDLSVVDVISVLHTIEDKQGRDRSQPKFSSRSVDLDLVLYDAVIDEMYNLPRDDILKYNFVLAPLAQLNPDGMHPIEQKTYTQLSATMDALQSYNINILEKEK</sequence>
<reference evidence="9 10" key="1">
    <citation type="submission" date="2020-05" db="EMBL/GenBank/DDBJ databases">
        <title>Horizontal transmission and recombination maintain forever young bacterial symbiont genomes.</title>
        <authorList>
            <person name="Russell S.L."/>
            <person name="Pepper-Tunick E."/>
            <person name="Svedberg J."/>
            <person name="Byrne A."/>
            <person name="Ruelas Castillo J."/>
            <person name="Vollmers C."/>
            <person name="Beinart R.A."/>
            <person name="Corbett-Detig R."/>
        </authorList>
    </citation>
    <scope>NUCLEOTIDE SEQUENCE [LARGE SCALE GENOMIC DNA]</scope>
    <source>
        <strain evidence="9">455</strain>
    </source>
</reference>
<evidence type="ECO:0000256" key="7">
    <source>
        <dbReference type="ARBA" id="ARBA00022909"/>
    </source>
</evidence>
<evidence type="ECO:0000256" key="5">
    <source>
        <dbReference type="ARBA" id="ARBA00022777"/>
    </source>
</evidence>
<organism evidence="9 10">
    <name type="scientific">Candidatus Thiodubiliella endoseptemdiera</name>
    <dbReference type="NCBI Taxonomy" id="2738886"/>
    <lineage>
        <taxon>Bacteria</taxon>
        <taxon>Pseudomonadati</taxon>
        <taxon>Pseudomonadota</taxon>
        <taxon>Gammaproteobacteria</taxon>
        <taxon>Candidatus Pseudothioglobaceae</taxon>
        <taxon>Candidatus Thiodubiliella</taxon>
    </lineage>
</organism>
<dbReference type="GO" id="GO:0005524">
    <property type="term" value="F:ATP binding"/>
    <property type="evidence" value="ECO:0007669"/>
    <property type="project" value="UniProtKB-KW"/>
</dbReference>
<dbReference type="GO" id="GO:0016301">
    <property type="term" value="F:kinase activity"/>
    <property type="evidence" value="ECO:0007669"/>
    <property type="project" value="UniProtKB-KW"/>
</dbReference>
<evidence type="ECO:0000256" key="2">
    <source>
        <dbReference type="ARBA" id="ARBA00013253"/>
    </source>
</evidence>
<dbReference type="InterPro" id="IPR000550">
    <property type="entry name" value="Hppk"/>
</dbReference>
<dbReference type="GO" id="GO:0046654">
    <property type="term" value="P:tetrahydrofolate biosynthetic process"/>
    <property type="evidence" value="ECO:0007669"/>
    <property type="project" value="UniProtKB-UniPathway"/>
</dbReference>
<evidence type="ECO:0000313" key="10">
    <source>
        <dbReference type="Proteomes" id="UP000568751"/>
    </source>
</evidence>
<evidence type="ECO:0000313" key="9">
    <source>
        <dbReference type="EMBL" id="NYT28530.1"/>
    </source>
</evidence>
<dbReference type="Pfam" id="PF01288">
    <property type="entry name" value="HPPK"/>
    <property type="match status" value="1"/>
</dbReference>
<dbReference type="GO" id="GO:0046656">
    <property type="term" value="P:folic acid biosynthetic process"/>
    <property type="evidence" value="ECO:0007669"/>
    <property type="project" value="UniProtKB-KW"/>
</dbReference>
<evidence type="ECO:0000256" key="1">
    <source>
        <dbReference type="ARBA" id="ARBA00005051"/>
    </source>
</evidence>
<keyword evidence="7" id="KW-0289">Folate biosynthesis</keyword>
<dbReference type="Gene3D" id="3.30.70.560">
    <property type="entry name" value="7,8-Dihydro-6-hydroxymethylpterin-pyrophosphokinase HPPK"/>
    <property type="match status" value="1"/>
</dbReference>
<proteinExistence type="predicted"/>
<evidence type="ECO:0000256" key="4">
    <source>
        <dbReference type="ARBA" id="ARBA00022741"/>
    </source>
</evidence>
<dbReference type="PANTHER" id="PTHR43071:SF2">
    <property type="entry name" value="2-AMINO-4-HYDROXY-6-HYDROXYMETHYLDIHYDROPTERIDINE PYROPHOSPHOKINASE"/>
    <property type="match status" value="1"/>
</dbReference>
<evidence type="ECO:0000256" key="6">
    <source>
        <dbReference type="ARBA" id="ARBA00022840"/>
    </source>
</evidence>
<dbReference type="EMBL" id="JACCHT010000002">
    <property type="protein sequence ID" value="NYT28530.1"/>
    <property type="molecule type" value="Genomic_DNA"/>
</dbReference>
<keyword evidence="4" id="KW-0547">Nucleotide-binding</keyword>
<dbReference type="NCBIfam" id="TIGR01498">
    <property type="entry name" value="folK"/>
    <property type="match status" value="1"/>
</dbReference>
<accession>A0A853F8S0</accession>
<dbReference type="GO" id="GO:0003848">
    <property type="term" value="F:2-amino-4-hydroxy-6-hydroxymethyldihydropteridine diphosphokinase activity"/>
    <property type="evidence" value="ECO:0007669"/>
    <property type="project" value="UniProtKB-EC"/>
</dbReference>
<evidence type="ECO:0000259" key="8">
    <source>
        <dbReference type="Pfam" id="PF01288"/>
    </source>
</evidence>
<dbReference type="SUPFAM" id="SSF55083">
    <property type="entry name" value="6-hydroxymethyl-7,8-dihydropterin pyrophosphokinase, HPPK"/>
    <property type="match status" value="1"/>
</dbReference>
<protein>
    <recommendedName>
        <fullName evidence="2">2-amino-4-hydroxy-6-hydroxymethyldihydropteridine diphosphokinase</fullName>
        <ecNumber evidence="2">2.7.6.3</ecNumber>
    </recommendedName>
</protein>
<gene>
    <name evidence="9" type="primary">folK</name>
    <name evidence="9" type="ORF">H0A76_12125</name>
</gene>
<comment type="pathway">
    <text evidence="1">Cofactor biosynthesis; tetrahydrofolate biosynthesis; 2-amino-4-hydroxy-6-hydroxymethyl-7,8-dihydropteridine diphosphate from 7,8-dihydroneopterin triphosphate: step 4/4.</text>
</comment>
<keyword evidence="5 9" id="KW-0418">Kinase</keyword>
<dbReference type="UniPathway" id="UPA00077">
    <property type="reaction ID" value="UER00155"/>
</dbReference>
<dbReference type="PANTHER" id="PTHR43071">
    <property type="entry name" value="2-AMINO-4-HYDROXY-6-HYDROXYMETHYLDIHYDROPTERIDINE PYROPHOSPHOKINASE"/>
    <property type="match status" value="1"/>
</dbReference>
<evidence type="ECO:0000256" key="3">
    <source>
        <dbReference type="ARBA" id="ARBA00022679"/>
    </source>
</evidence>
<keyword evidence="6" id="KW-0067">ATP-binding</keyword>
<comment type="caution">
    <text evidence="9">The sequence shown here is derived from an EMBL/GenBank/DDBJ whole genome shotgun (WGS) entry which is preliminary data.</text>
</comment>
<dbReference type="Proteomes" id="UP000568751">
    <property type="component" value="Unassembled WGS sequence"/>
</dbReference>
<name>A0A853F8S0_9GAMM</name>